<evidence type="ECO:0000256" key="14">
    <source>
        <dbReference type="PIRSR" id="PIRSR038945-1"/>
    </source>
</evidence>
<keyword evidence="18" id="KW-1185">Reference proteome</keyword>
<dbReference type="AlphaFoldDB" id="A0AAE4FPF4"/>
<feature type="binding site" evidence="14">
    <location>
        <position position="326"/>
    </location>
    <ligand>
        <name>pyridoxal 5'-phosphate</name>
        <dbReference type="ChEBI" id="CHEBI:597326"/>
    </ligand>
</feature>
<dbReference type="InterPro" id="IPR026260">
    <property type="entry name" value="Thr_Synthase_bac/arc"/>
</dbReference>
<feature type="binding site" evidence="14">
    <location>
        <position position="98"/>
    </location>
    <ligand>
        <name>pyridoxal 5'-phosphate</name>
        <dbReference type="ChEBI" id="CHEBI:597326"/>
    </ligand>
</feature>
<dbReference type="EMBL" id="JAVMIP010000001">
    <property type="protein sequence ID" value="MDS3859314.1"/>
    <property type="molecule type" value="Genomic_DNA"/>
</dbReference>
<dbReference type="GO" id="GO:0004795">
    <property type="term" value="F:threonine synthase activity"/>
    <property type="evidence" value="ECO:0007669"/>
    <property type="project" value="UniProtKB-UniRule"/>
</dbReference>
<dbReference type="CDD" id="cd01563">
    <property type="entry name" value="Thr-synth_1"/>
    <property type="match status" value="1"/>
</dbReference>
<evidence type="ECO:0000313" key="17">
    <source>
        <dbReference type="EMBL" id="MDS3859314.1"/>
    </source>
</evidence>
<evidence type="ECO:0000256" key="8">
    <source>
        <dbReference type="ARBA" id="ARBA00022697"/>
    </source>
</evidence>
<dbReference type="PROSITE" id="PS00165">
    <property type="entry name" value="DEHYDRATASE_SER_THR"/>
    <property type="match status" value="1"/>
</dbReference>
<dbReference type="GO" id="GO:0009088">
    <property type="term" value="P:threonine biosynthetic process"/>
    <property type="evidence" value="ECO:0007669"/>
    <property type="project" value="UniProtKB-UniRule"/>
</dbReference>
<evidence type="ECO:0000256" key="13">
    <source>
        <dbReference type="PIRNR" id="PIRNR038945"/>
    </source>
</evidence>
<dbReference type="RefSeq" id="WP_322876649.1">
    <property type="nucleotide sequence ID" value="NZ_JAVMIP010000001.1"/>
</dbReference>
<feature type="domain" description="Tryptophan synthase beta chain-like PALP" evidence="16">
    <location>
        <begin position="33"/>
        <end position="327"/>
    </location>
</feature>
<evidence type="ECO:0000256" key="3">
    <source>
        <dbReference type="ARBA" id="ARBA00004979"/>
    </source>
</evidence>
<name>A0AAE4FPF4_9CYAN</name>
<feature type="modified residue" description="N6-(pyridoxal phosphate)lysine" evidence="15">
    <location>
        <position position="72"/>
    </location>
</feature>
<evidence type="ECO:0000256" key="4">
    <source>
        <dbReference type="ARBA" id="ARBA00005517"/>
    </source>
</evidence>
<evidence type="ECO:0000259" key="16">
    <source>
        <dbReference type="Pfam" id="PF00291"/>
    </source>
</evidence>
<dbReference type="GO" id="GO:0030170">
    <property type="term" value="F:pyridoxal phosphate binding"/>
    <property type="evidence" value="ECO:0007669"/>
    <property type="project" value="InterPro"/>
</dbReference>
<comment type="caution">
    <text evidence="17">The sequence shown here is derived from an EMBL/GenBank/DDBJ whole genome shotgun (WGS) entry which is preliminary data.</text>
</comment>
<keyword evidence="9 13" id="KW-0663">Pyridoxal phosphate</keyword>
<evidence type="ECO:0000256" key="6">
    <source>
        <dbReference type="ARBA" id="ARBA00018679"/>
    </source>
</evidence>
<comment type="pathway">
    <text evidence="3 13">Amino-acid biosynthesis; L-threonine biosynthesis; L-threonine from L-aspartate: step 5/5.</text>
</comment>
<protein>
    <recommendedName>
        <fullName evidence="6 12">Threonine synthase</fullName>
        <ecNumber evidence="5 12">4.2.3.1</ecNumber>
    </recommendedName>
</protein>
<evidence type="ECO:0000256" key="10">
    <source>
        <dbReference type="ARBA" id="ARBA00023239"/>
    </source>
</evidence>
<feature type="binding site" evidence="14">
    <location>
        <begin position="198"/>
        <end position="202"/>
    </location>
    <ligand>
        <name>pyridoxal 5'-phosphate</name>
        <dbReference type="ChEBI" id="CHEBI:597326"/>
    </ligand>
</feature>
<evidence type="ECO:0000256" key="1">
    <source>
        <dbReference type="ARBA" id="ARBA00001933"/>
    </source>
</evidence>
<dbReference type="InterPro" id="IPR004450">
    <property type="entry name" value="Thr_synthase-like"/>
</dbReference>
<evidence type="ECO:0000256" key="15">
    <source>
        <dbReference type="PIRSR" id="PIRSR038945-2"/>
    </source>
</evidence>
<keyword evidence="8 13" id="KW-0791">Threonine biosynthesis</keyword>
<dbReference type="NCBIfam" id="TIGR00260">
    <property type="entry name" value="thrC"/>
    <property type="match status" value="1"/>
</dbReference>
<evidence type="ECO:0000256" key="11">
    <source>
        <dbReference type="ARBA" id="ARBA00049144"/>
    </source>
</evidence>
<evidence type="ECO:0000256" key="12">
    <source>
        <dbReference type="NCBIfam" id="TIGR00260"/>
    </source>
</evidence>
<dbReference type="InterPro" id="IPR001926">
    <property type="entry name" value="TrpB-like_PALP"/>
</dbReference>
<dbReference type="PANTHER" id="PTHR10314">
    <property type="entry name" value="CYSTATHIONINE BETA-SYNTHASE"/>
    <property type="match status" value="1"/>
</dbReference>
<comment type="cofactor">
    <cofactor evidence="1 13 14">
        <name>pyridoxal 5'-phosphate</name>
        <dbReference type="ChEBI" id="CHEBI:597326"/>
    </cofactor>
</comment>
<organism evidence="17 18">
    <name type="scientific">Pseudocalidococcus azoricus BACA0444</name>
    <dbReference type="NCBI Taxonomy" id="2918990"/>
    <lineage>
        <taxon>Bacteria</taxon>
        <taxon>Bacillati</taxon>
        <taxon>Cyanobacteriota</taxon>
        <taxon>Cyanophyceae</taxon>
        <taxon>Acaryochloridales</taxon>
        <taxon>Thermosynechococcaceae</taxon>
        <taxon>Pseudocalidococcus</taxon>
        <taxon>Pseudocalidococcus azoricus</taxon>
    </lineage>
</organism>
<sequence>MTSTLTLPTAQAWQGLIHAYRSYLPVSETTPIITLHEGNTPLIPVPRIAAAIGRGVKVYVKYDGLNPTGSFKDRGMTMAISKAKEAGAKAVICASTGNTSAAAAAYARRGGLRAYVLIPEGYVAQGKLAQALLYGAEVLAIQGNFDRALEIVREMAETYPITLVNSVNPYRLEGQKTAAFEVVDALGDAPDWLCIPMGNAGNITAYWMGFCQYHEQNKGTRLPRMMGFQAAGSAPLVTGEICQHPETIATAIRIGNPANWQRALAVRAASQGDFQAVTDSEILVAYRMLAGEEGIFCEPASAASVAGLLKNQAQIPSGATIVCVLTGNGLKDPDTALQQETTQFHRNVVPELANVAEIMGF</sequence>
<keyword evidence="7 13" id="KW-0028">Amino-acid biosynthesis</keyword>
<comment type="function">
    <text evidence="2 13">Catalyzes the gamma-elimination of phosphate from L-phosphohomoserine and the beta-addition of water to produce L-threonine.</text>
</comment>
<evidence type="ECO:0000256" key="2">
    <source>
        <dbReference type="ARBA" id="ARBA00003648"/>
    </source>
</evidence>
<keyword evidence="10 13" id="KW-0456">Lyase</keyword>
<comment type="similarity">
    <text evidence="4 13">Belongs to the threonine synthase family.</text>
</comment>
<dbReference type="Proteomes" id="UP001268256">
    <property type="component" value="Unassembled WGS sequence"/>
</dbReference>
<dbReference type="InterPro" id="IPR050214">
    <property type="entry name" value="Cys_Synth/Cystath_Beta-Synth"/>
</dbReference>
<dbReference type="SUPFAM" id="SSF53686">
    <property type="entry name" value="Tryptophan synthase beta subunit-like PLP-dependent enzymes"/>
    <property type="match status" value="1"/>
</dbReference>
<dbReference type="Gene3D" id="3.40.50.1100">
    <property type="match status" value="2"/>
</dbReference>
<dbReference type="EC" id="4.2.3.1" evidence="5 12"/>
<dbReference type="PIRSF" id="PIRSF038945">
    <property type="entry name" value="Thr_synthase"/>
    <property type="match status" value="1"/>
</dbReference>
<reference evidence="18" key="1">
    <citation type="submission" date="2023-07" db="EMBL/GenBank/DDBJ databases">
        <authorList>
            <person name="Luz R."/>
            <person name="Cordeiro R."/>
            <person name="Fonseca A."/>
            <person name="Goncalves V."/>
        </authorList>
    </citation>
    <scope>NUCLEOTIDE SEQUENCE [LARGE SCALE GENOMIC DNA]</scope>
    <source>
        <strain evidence="18">BACA0444</strain>
    </source>
</reference>
<dbReference type="Pfam" id="PF00291">
    <property type="entry name" value="PALP"/>
    <property type="match status" value="1"/>
</dbReference>
<evidence type="ECO:0000256" key="5">
    <source>
        <dbReference type="ARBA" id="ARBA00013028"/>
    </source>
</evidence>
<evidence type="ECO:0000313" key="18">
    <source>
        <dbReference type="Proteomes" id="UP001268256"/>
    </source>
</evidence>
<gene>
    <name evidence="17" type="primary">thrC</name>
    <name evidence="17" type="ORF">RIF25_00695</name>
</gene>
<dbReference type="FunFam" id="3.40.50.1100:FF:000014">
    <property type="entry name" value="Threonine synthase"/>
    <property type="match status" value="1"/>
</dbReference>
<dbReference type="InterPro" id="IPR036052">
    <property type="entry name" value="TrpB-like_PALP_sf"/>
</dbReference>
<evidence type="ECO:0000256" key="7">
    <source>
        <dbReference type="ARBA" id="ARBA00022605"/>
    </source>
</evidence>
<accession>A0AAE4FPF4</accession>
<dbReference type="InterPro" id="IPR000634">
    <property type="entry name" value="Ser/Thr_deHydtase_PyrdxlP-BS"/>
</dbReference>
<comment type="catalytic activity">
    <reaction evidence="11 13">
        <text>O-phospho-L-homoserine + H2O = L-threonine + phosphate</text>
        <dbReference type="Rhea" id="RHEA:10840"/>
        <dbReference type="ChEBI" id="CHEBI:15377"/>
        <dbReference type="ChEBI" id="CHEBI:43474"/>
        <dbReference type="ChEBI" id="CHEBI:57590"/>
        <dbReference type="ChEBI" id="CHEBI:57926"/>
        <dbReference type="EC" id="4.2.3.1"/>
    </reaction>
</comment>
<evidence type="ECO:0000256" key="9">
    <source>
        <dbReference type="ARBA" id="ARBA00022898"/>
    </source>
</evidence>
<proteinExistence type="inferred from homology"/>